<dbReference type="EMBL" id="WMEO01000023">
    <property type="protein sequence ID" value="MYL17514.1"/>
    <property type="molecule type" value="Genomic_DNA"/>
</dbReference>
<dbReference type="AlphaFoldDB" id="A0A6B1IR02"/>
<evidence type="ECO:0000259" key="1">
    <source>
        <dbReference type="Pfam" id="PF25207"/>
    </source>
</evidence>
<dbReference type="InterPro" id="IPR057159">
    <property type="entry name" value="DUF7837"/>
</dbReference>
<sequence>MSHAPSPLNIAPEIVRMTPDNPETVRGTCSFCGKTVTDRHAIIHYETASGDPGVWAECPGCGEIVDPTNAQ</sequence>
<name>A0A6B1IR02_9EURY</name>
<evidence type="ECO:0000313" key="2">
    <source>
        <dbReference type="EMBL" id="MYL17514.1"/>
    </source>
</evidence>
<protein>
    <recommendedName>
        <fullName evidence="1">DUF7837 domain-containing protein</fullName>
    </recommendedName>
</protein>
<accession>A0A6B1IR02</accession>
<reference evidence="2 3" key="1">
    <citation type="submission" date="2019-11" db="EMBL/GenBank/DDBJ databases">
        <title>Genome sequences of 17 halophilic strains isolated from different environments.</title>
        <authorList>
            <person name="Furrow R.E."/>
        </authorList>
    </citation>
    <scope>NUCLEOTIDE SEQUENCE [LARGE SCALE GENOMIC DNA]</scope>
    <source>
        <strain evidence="2 3">22517_05_Cabo</strain>
    </source>
</reference>
<dbReference type="Proteomes" id="UP000460194">
    <property type="component" value="Unassembled WGS sequence"/>
</dbReference>
<proteinExistence type="predicted"/>
<feature type="domain" description="DUF7837" evidence="1">
    <location>
        <begin position="26"/>
        <end position="68"/>
    </location>
</feature>
<dbReference type="Pfam" id="PF25207">
    <property type="entry name" value="DUF7837"/>
    <property type="match status" value="1"/>
</dbReference>
<evidence type="ECO:0000313" key="3">
    <source>
        <dbReference type="Proteomes" id="UP000460194"/>
    </source>
</evidence>
<organism evidence="2 3">
    <name type="scientific">Halorubrum distributum</name>
    <dbReference type="NCBI Taxonomy" id="29283"/>
    <lineage>
        <taxon>Archaea</taxon>
        <taxon>Methanobacteriati</taxon>
        <taxon>Methanobacteriota</taxon>
        <taxon>Stenosarchaea group</taxon>
        <taxon>Halobacteria</taxon>
        <taxon>Halobacteriales</taxon>
        <taxon>Haloferacaceae</taxon>
        <taxon>Halorubrum</taxon>
        <taxon>Halorubrum distributum group</taxon>
    </lineage>
</organism>
<gene>
    <name evidence="2" type="ORF">GLW36_12780</name>
</gene>
<comment type="caution">
    <text evidence="2">The sequence shown here is derived from an EMBL/GenBank/DDBJ whole genome shotgun (WGS) entry which is preliminary data.</text>
</comment>